<evidence type="ECO:0000313" key="1">
    <source>
        <dbReference type="EMBL" id="MEQ2379290.1"/>
    </source>
</evidence>
<evidence type="ECO:0008006" key="3">
    <source>
        <dbReference type="Google" id="ProtNLM"/>
    </source>
</evidence>
<sequence length="198" mass="22627">MIYQMMNGRISKRTLTKMIKAYYMCAQNGVVYKGYTEWTGDKLSYVRKYILCKCADRRIDSKNIDEGCGTDELDIVWLNDGLLLIAEKDAVVQGRTLNRAFYRLPVNNETDKKSADVKNTVHNKISNKDLESLKPERIFAGNLVVLKIESTSDGSNELVDIIDEDIEFIESVLRPIERIYAGVVYLKKEKDLGQKSVD</sequence>
<gene>
    <name evidence="1" type="ORF">WMO14_05285</name>
</gene>
<dbReference type="EMBL" id="JBBMER010000003">
    <property type="protein sequence ID" value="MEQ2379290.1"/>
    <property type="molecule type" value="Genomic_DNA"/>
</dbReference>
<keyword evidence="2" id="KW-1185">Reference proteome</keyword>
<name>A0ABV1BU58_9FIRM</name>
<accession>A0ABV1BU58</accession>
<organism evidence="1 2">
    <name type="scientific">[Lactobacillus] rogosae</name>
    <dbReference type="NCBI Taxonomy" id="706562"/>
    <lineage>
        <taxon>Bacteria</taxon>
        <taxon>Bacillati</taxon>
        <taxon>Bacillota</taxon>
        <taxon>Clostridia</taxon>
        <taxon>Lachnospirales</taxon>
        <taxon>Lachnospiraceae</taxon>
        <taxon>Lachnospira</taxon>
    </lineage>
</organism>
<dbReference type="RefSeq" id="WP_055173953.1">
    <property type="nucleotide sequence ID" value="NZ_DAWDAH010000001.1"/>
</dbReference>
<reference evidence="1 2" key="1">
    <citation type="submission" date="2024-03" db="EMBL/GenBank/DDBJ databases">
        <title>Human intestinal bacterial collection.</title>
        <authorList>
            <person name="Pauvert C."/>
            <person name="Hitch T.C.A."/>
            <person name="Clavel T."/>
        </authorList>
    </citation>
    <scope>NUCLEOTIDE SEQUENCE [LARGE SCALE GENOMIC DNA]</scope>
    <source>
        <strain evidence="1 2">CLA-AA-H255</strain>
    </source>
</reference>
<protein>
    <recommendedName>
        <fullName evidence="3">NERD domain-containing protein</fullName>
    </recommendedName>
</protein>
<dbReference type="Proteomes" id="UP001442364">
    <property type="component" value="Unassembled WGS sequence"/>
</dbReference>
<comment type="caution">
    <text evidence="1">The sequence shown here is derived from an EMBL/GenBank/DDBJ whole genome shotgun (WGS) entry which is preliminary data.</text>
</comment>
<proteinExistence type="predicted"/>
<evidence type="ECO:0000313" key="2">
    <source>
        <dbReference type="Proteomes" id="UP001442364"/>
    </source>
</evidence>